<evidence type="ECO:0000259" key="5">
    <source>
        <dbReference type="PROSITE" id="PS01124"/>
    </source>
</evidence>
<dbReference type="InterPro" id="IPR037923">
    <property type="entry name" value="HTH-like"/>
</dbReference>
<evidence type="ECO:0000256" key="3">
    <source>
        <dbReference type="ARBA" id="ARBA00023159"/>
    </source>
</evidence>
<dbReference type="InterPro" id="IPR018062">
    <property type="entry name" value="HTH_AraC-typ_CS"/>
</dbReference>
<comment type="caution">
    <text evidence="6">The sequence shown here is derived from an EMBL/GenBank/DDBJ whole genome shotgun (WGS) entry which is preliminary data.</text>
</comment>
<keyword evidence="3" id="KW-0010">Activator</keyword>
<keyword evidence="1" id="KW-0805">Transcription regulation</keyword>
<evidence type="ECO:0000256" key="1">
    <source>
        <dbReference type="ARBA" id="ARBA00023015"/>
    </source>
</evidence>
<feature type="domain" description="HTH araC/xylS-type" evidence="5">
    <location>
        <begin position="192"/>
        <end position="290"/>
    </location>
</feature>
<protein>
    <submittedName>
        <fullName evidence="6">AraC family transcriptional regulator</fullName>
    </submittedName>
</protein>
<proteinExistence type="predicted"/>
<dbReference type="SUPFAM" id="SSF51215">
    <property type="entry name" value="Regulatory protein AraC"/>
    <property type="match status" value="1"/>
</dbReference>
<dbReference type="InterPro" id="IPR020449">
    <property type="entry name" value="Tscrpt_reg_AraC-type_HTH"/>
</dbReference>
<reference evidence="7" key="1">
    <citation type="submission" date="2018-04" db="EMBL/GenBank/DDBJ databases">
        <authorList>
            <person name="Cornet L."/>
        </authorList>
    </citation>
    <scope>NUCLEOTIDE SEQUENCE [LARGE SCALE GENOMIC DNA]</scope>
</reference>
<sequence length="290" mass="32800">MPEPNSVGNRNSDLPIVSSHNLGWTNLVVEEYQQPSGEMQMQPEADPVMVMSLSSQPHRIHQTMGSRRYTGLYRQGDLCITPNGLSSSYCAEGEDHYLYIQISSVFLQKVAEEALEPSTGRVELLPNFQIRNPQLESLLRLLQTEIRQEGRMGSLYSESLTNALAVSLLQGHSSTQPRIAQYEGGLGNRKLLLITRYIADTLEQNIKLADLAQLVGISQSHFSRLFKQSMGLTPYQYLLQQRIERAQQLLKQTQRPLIEIALACGFDSHSHFSRQFRRATGTTPKAYRTY</sequence>
<evidence type="ECO:0000313" key="7">
    <source>
        <dbReference type="Proteomes" id="UP000249354"/>
    </source>
</evidence>
<dbReference type="EMBL" id="QBMC01000030">
    <property type="protein sequence ID" value="PZO20394.1"/>
    <property type="molecule type" value="Genomic_DNA"/>
</dbReference>
<name>A0A2W4UJS5_9CYAN</name>
<dbReference type="Pfam" id="PF12833">
    <property type="entry name" value="HTH_18"/>
    <property type="match status" value="1"/>
</dbReference>
<dbReference type="SUPFAM" id="SSF46689">
    <property type="entry name" value="Homeodomain-like"/>
    <property type="match status" value="2"/>
</dbReference>
<keyword evidence="4" id="KW-0804">Transcription</keyword>
<dbReference type="GO" id="GO:0043565">
    <property type="term" value="F:sequence-specific DNA binding"/>
    <property type="evidence" value="ECO:0007669"/>
    <property type="project" value="InterPro"/>
</dbReference>
<dbReference type="SMART" id="SM00342">
    <property type="entry name" value="HTH_ARAC"/>
    <property type="match status" value="1"/>
</dbReference>
<dbReference type="GO" id="GO:0003700">
    <property type="term" value="F:DNA-binding transcription factor activity"/>
    <property type="evidence" value="ECO:0007669"/>
    <property type="project" value="InterPro"/>
</dbReference>
<accession>A0A2W4UJS5</accession>
<reference evidence="6 7" key="2">
    <citation type="submission" date="2018-06" db="EMBL/GenBank/DDBJ databases">
        <title>Metagenomic assembly of (sub)arctic Cyanobacteria and their associated microbiome from non-axenic cultures.</title>
        <authorList>
            <person name="Baurain D."/>
        </authorList>
    </citation>
    <scope>NUCLEOTIDE SEQUENCE [LARGE SCALE GENOMIC DNA]</scope>
    <source>
        <strain evidence="6">ULC129bin1</strain>
    </source>
</reference>
<dbReference type="InterPro" id="IPR050204">
    <property type="entry name" value="AraC_XylS_family_regulators"/>
</dbReference>
<dbReference type="PROSITE" id="PS00041">
    <property type="entry name" value="HTH_ARAC_FAMILY_1"/>
    <property type="match status" value="1"/>
</dbReference>
<dbReference type="InterPro" id="IPR018060">
    <property type="entry name" value="HTH_AraC"/>
</dbReference>
<evidence type="ECO:0000313" key="6">
    <source>
        <dbReference type="EMBL" id="PZO20394.1"/>
    </source>
</evidence>
<gene>
    <name evidence="6" type="ORF">DCF25_06640</name>
</gene>
<dbReference type="PROSITE" id="PS01124">
    <property type="entry name" value="HTH_ARAC_FAMILY_2"/>
    <property type="match status" value="1"/>
</dbReference>
<keyword evidence="2" id="KW-0238">DNA-binding</keyword>
<dbReference type="PANTHER" id="PTHR46796">
    <property type="entry name" value="HTH-TYPE TRANSCRIPTIONAL ACTIVATOR RHAS-RELATED"/>
    <property type="match status" value="1"/>
</dbReference>
<dbReference type="AlphaFoldDB" id="A0A2W4UJS5"/>
<dbReference type="Proteomes" id="UP000249354">
    <property type="component" value="Unassembled WGS sequence"/>
</dbReference>
<dbReference type="PANTHER" id="PTHR46796:SF6">
    <property type="entry name" value="ARAC SUBFAMILY"/>
    <property type="match status" value="1"/>
</dbReference>
<evidence type="ECO:0000256" key="2">
    <source>
        <dbReference type="ARBA" id="ARBA00023125"/>
    </source>
</evidence>
<dbReference type="InterPro" id="IPR009057">
    <property type="entry name" value="Homeodomain-like_sf"/>
</dbReference>
<evidence type="ECO:0000256" key="4">
    <source>
        <dbReference type="ARBA" id="ARBA00023163"/>
    </source>
</evidence>
<organism evidence="6 7">
    <name type="scientific">Leptolyngbya foveolarum</name>
    <dbReference type="NCBI Taxonomy" id="47253"/>
    <lineage>
        <taxon>Bacteria</taxon>
        <taxon>Bacillati</taxon>
        <taxon>Cyanobacteriota</taxon>
        <taxon>Cyanophyceae</taxon>
        <taxon>Leptolyngbyales</taxon>
        <taxon>Leptolyngbyaceae</taxon>
        <taxon>Leptolyngbya group</taxon>
        <taxon>Leptolyngbya</taxon>
    </lineage>
</organism>
<dbReference type="PRINTS" id="PR00032">
    <property type="entry name" value="HTHARAC"/>
</dbReference>
<dbReference type="Gene3D" id="1.10.10.60">
    <property type="entry name" value="Homeodomain-like"/>
    <property type="match status" value="2"/>
</dbReference>